<dbReference type="InterPro" id="IPR030802">
    <property type="entry name" value="Permease_MalE"/>
</dbReference>
<feature type="transmembrane region" description="Helical" evidence="1">
    <location>
        <begin position="35"/>
        <end position="58"/>
    </location>
</feature>
<keyword evidence="1" id="KW-0472">Membrane</keyword>
<sequence>MRLLRLTLAVLAALPSLRRWPVQRVLWKQIYFSGIEAMPLLLFIAVAVGGIVVAQLHYQIGQSAEGSLRLLASISLSELSPLLTAIVLTARSSSAMASELALMRAHGELSALERSGVPLVDYLILPRVLGMTCAAALTTFYFALASVLAGAVGVAGFNWFYELSRLPESLSIQVLAWCLIKSLGFGAVMALVACSRGLAASGNAVEVPIAASNAVIRAMLALFALDLLFIGLGKMA</sequence>
<dbReference type="EMBL" id="JBHSBU010000001">
    <property type="protein sequence ID" value="MFC4157807.1"/>
    <property type="molecule type" value="Genomic_DNA"/>
</dbReference>
<dbReference type="PANTHER" id="PTHR30188:SF4">
    <property type="entry name" value="PROTEIN TRIGALACTOSYLDIACYLGLYCEROL 1, CHLOROPLASTIC"/>
    <property type="match status" value="1"/>
</dbReference>
<feature type="transmembrane region" description="Helical" evidence="1">
    <location>
        <begin position="173"/>
        <end position="194"/>
    </location>
</feature>
<evidence type="ECO:0000313" key="3">
    <source>
        <dbReference type="Proteomes" id="UP001595791"/>
    </source>
</evidence>
<keyword evidence="1" id="KW-0812">Transmembrane</keyword>
<organism evidence="2 3">
    <name type="scientific">Chitinimonas lacunae</name>
    <dbReference type="NCBI Taxonomy" id="1963018"/>
    <lineage>
        <taxon>Bacteria</taxon>
        <taxon>Pseudomonadati</taxon>
        <taxon>Pseudomonadota</taxon>
        <taxon>Betaproteobacteria</taxon>
        <taxon>Neisseriales</taxon>
        <taxon>Chitinibacteraceae</taxon>
        <taxon>Chitinimonas</taxon>
    </lineage>
</organism>
<feature type="transmembrane region" description="Helical" evidence="1">
    <location>
        <begin position="214"/>
        <end position="233"/>
    </location>
</feature>
<protein>
    <submittedName>
        <fullName evidence="2">MlaE family ABC transporter permease</fullName>
    </submittedName>
</protein>
<keyword evidence="1" id="KW-1133">Transmembrane helix</keyword>
<comment type="caution">
    <text evidence="2">The sequence shown here is derived from an EMBL/GenBank/DDBJ whole genome shotgun (WGS) entry which is preliminary data.</text>
</comment>
<gene>
    <name evidence="2" type="ORF">ACFOW7_00415</name>
</gene>
<evidence type="ECO:0000256" key="1">
    <source>
        <dbReference type="SAM" id="Phobius"/>
    </source>
</evidence>
<dbReference type="Pfam" id="PF02405">
    <property type="entry name" value="MlaE"/>
    <property type="match status" value="1"/>
</dbReference>
<evidence type="ECO:0000313" key="2">
    <source>
        <dbReference type="EMBL" id="MFC4157807.1"/>
    </source>
</evidence>
<reference evidence="3" key="1">
    <citation type="journal article" date="2019" name="Int. J. Syst. Evol. Microbiol.">
        <title>The Global Catalogue of Microorganisms (GCM) 10K type strain sequencing project: providing services to taxonomists for standard genome sequencing and annotation.</title>
        <authorList>
            <consortium name="The Broad Institute Genomics Platform"/>
            <consortium name="The Broad Institute Genome Sequencing Center for Infectious Disease"/>
            <person name="Wu L."/>
            <person name="Ma J."/>
        </authorList>
    </citation>
    <scope>NUCLEOTIDE SEQUENCE [LARGE SCALE GENOMIC DNA]</scope>
    <source>
        <strain evidence="3">LMG 29894</strain>
    </source>
</reference>
<proteinExistence type="predicted"/>
<dbReference type="Proteomes" id="UP001595791">
    <property type="component" value="Unassembled WGS sequence"/>
</dbReference>
<name>A0ABV8ML77_9NEIS</name>
<accession>A0ABV8ML77</accession>
<dbReference type="RefSeq" id="WP_378159833.1">
    <property type="nucleotide sequence ID" value="NZ_JBHSBU010000001.1"/>
</dbReference>
<dbReference type="PANTHER" id="PTHR30188">
    <property type="entry name" value="ABC TRANSPORTER PERMEASE PROTEIN-RELATED"/>
    <property type="match status" value="1"/>
</dbReference>
<keyword evidence="3" id="KW-1185">Reference proteome</keyword>
<feature type="transmembrane region" description="Helical" evidence="1">
    <location>
        <begin position="128"/>
        <end position="161"/>
    </location>
</feature>